<sequence length="137" mass="15185">MRVSRWFLLLLASLSLSISCYASPLPESSKPSPETRTWGRRDEPHRVHLGYRYVNRKSVLIYASAGRELAKAAGKVVQAKPKGDEAKWVIEGTLTNIRATGTLLGEGAYLTPNLGGWQGDFVVRTTHDEPRDTDGFN</sequence>
<feature type="chain" id="PRO_5046574836" evidence="1">
    <location>
        <begin position="23"/>
        <end position="137"/>
    </location>
</feature>
<evidence type="ECO:0000313" key="2">
    <source>
        <dbReference type="EMBL" id="KAJ4464254.1"/>
    </source>
</evidence>
<protein>
    <submittedName>
        <fullName evidence="2">Uncharacterized protein</fullName>
    </submittedName>
</protein>
<reference evidence="2" key="1">
    <citation type="submission" date="2022-08" db="EMBL/GenBank/DDBJ databases">
        <title>A Global Phylogenomic Analysis of the Shiitake Genus Lentinula.</title>
        <authorList>
            <consortium name="DOE Joint Genome Institute"/>
            <person name="Sierra-Patev S."/>
            <person name="Min B."/>
            <person name="Naranjo-Ortiz M."/>
            <person name="Looney B."/>
            <person name="Konkel Z."/>
            <person name="Slot J.C."/>
            <person name="Sakamoto Y."/>
            <person name="Steenwyk J.L."/>
            <person name="Rokas A."/>
            <person name="Carro J."/>
            <person name="Camarero S."/>
            <person name="Ferreira P."/>
            <person name="Molpeceres G."/>
            <person name="Ruiz-Duenas F.J."/>
            <person name="Serrano A."/>
            <person name="Henrissat B."/>
            <person name="Drula E."/>
            <person name="Hughes K.W."/>
            <person name="Mata J.L."/>
            <person name="Ishikawa N.K."/>
            <person name="Vargas-Isla R."/>
            <person name="Ushijima S."/>
            <person name="Smith C.A."/>
            <person name="Ahrendt S."/>
            <person name="Andreopoulos W."/>
            <person name="He G."/>
            <person name="Labutti K."/>
            <person name="Lipzen A."/>
            <person name="Ng V."/>
            <person name="Riley R."/>
            <person name="Sandor L."/>
            <person name="Barry K."/>
            <person name="Martinez A.T."/>
            <person name="Xiao Y."/>
            <person name="Gibbons J.G."/>
            <person name="Terashima K."/>
            <person name="Grigoriev I.V."/>
            <person name="Hibbett D.S."/>
        </authorList>
    </citation>
    <scope>NUCLEOTIDE SEQUENCE</scope>
    <source>
        <strain evidence="2">RHP3577 ss4</strain>
    </source>
</reference>
<keyword evidence="1" id="KW-0732">Signal</keyword>
<keyword evidence="3" id="KW-1185">Reference proteome</keyword>
<proteinExistence type="predicted"/>
<accession>A0ABQ8V112</accession>
<name>A0ABQ8V112_9AGAR</name>
<organism evidence="2 3">
    <name type="scientific">Lentinula lateritia</name>
    <dbReference type="NCBI Taxonomy" id="40482"/>
    <lineage>
        <taxon>Eukaryota</taxon>
        <taxon>Fungi</taxon>
        <taxon>Dikarya</taxon>
        <taxon>Basidiomycota</taxon>
        <taxon>Agaricomycotina</taxon>
        <taxon>Agaricomycetes</taxon>
        <taxon>Agaricomycetidae</taxon>
        <taxon>Agaricales</taxon>
        <taxon>Marasmiineae</taxon>
        <taxon>Omphalotaceae</taxon>
        <taxon>Lentinula</taxon>
    </lineage>
</organism>
<dbReference type="PROSITE" id="PS51257">
    <property type="entry name" value="PROKAR_LIPOPROTEIN"/>
    <property type="match status" value="1"/>
</dbReference>
<comment type="caution">
    <text evidence="2">The sequence shown here is derived from an EMBL/GenBank/DDBJ whole genome shotgun (WGS) entry which is preliminary data.</text>
</comment>
<dbReference type="EMBL" id="JANVFT010000144">
    <property type="protein sequence ID" value="KAJ4464254.1"/>
    <property type="molecule type" value="Genomic_DNA"/>
</dbReference>
<evidence type="ECO:0000313" key="3">
    <source>
        <dbReference type="Proteomes" id="UP001150217"/>
    </source>
</evidence>
<evidence type="ECO:0000256" key="1">
    <source>
        <dbReference type="SAM" id="SignalP"/>
    </source>
</evidence>
<dbReference type="Proteomes" id="UP001150217">
    <property type="component" value="Unassembled WGS sequence"/>
</dbReference>
<feature type="signal peptide" evidence="1">
    <location>
        <begin position="1"/>
        <end position="22"/>
    </location>
</feature>
<gene>
    <name evidence="2" type="ORF">C8R41DRAFT_130163</name>
</gene>